<keyword evidence="6" id="KW-1185">Reference proteome</keyword>
<gene>
    <name evidence="5" type="ORF">RYX56_08355</name>
</gene>
<dbReference type="InterPro" id="IPR023696">
    <property type="entry name" value="Ureohydrolase_dom_sf"/>
</dbReference>
<keyword evidence="2" id="KW-0479">Metal-binding</keyword>
<protein>
    <submittedName>
        <fullName evidence="5">Arginase family protein</fullName>
    </submittedName>
</protein>
<dbReference type="RefSeq" id="WP_317121613.1">
    <property type="nucleotide sequence ID" value="NZ_JAWJBA010000002.1"/>
</dbReference>
<sequence length="411" mass="46430">MKNDLYYKINDSLVISDEQDHYLAWDSKEGWKIEVTKQLLAIIQAYAIATTKAAVFQQLHDKYGVTEEFFEDVHAYLIEQGLVQVYQAEASKETTNKNGMFQTSIVPMDQCLDGDWCDLAFIGMPYDLNVTYKPGTRFAPGYLRRVSGSLFQYNGTSLQGMYDPITNQQVLEGIRMVDCGDVNAVAFEKNGKQFDALKEIIQAFSKKNIFPVTIGGDHSISLPCIQGLSMNHSAFGVIQFDAHSDFGLNKMEKWREAVHHGNFMDAVMDLDQVEHVVQIGIRQLTNQPLTHDKVTQFPGNHACNKKEELLTALRDDIPYYVTIDVDVLDPSVMPATGTPLPGGLLYRELRDLLELITKRTHIIGLDIVEFLPQEKEIDGVIVSEMILNVISNVMEWENEHFTESTNAFTNS</sequence>
<proteinExistence type="inferred from homology"/>
<dbReference type="PROSITE" id="PS51409">
    <property type="entry name" value="ARGINASE_2"/>
    <property type="match status" value="1"/>
</dbReference>
<name>A0ABU3X921_9BACI</name>
<comment type="caution">
    <text evidence="5">The sequence shown here is derived from an EMBL/GenBank/DDBJ whole genome shotgun (WGS) entry which is preliminary data.</text>
</comment>
<evidence type="ECO:0000313" key="6">
    <source>
        <dbReference type="Proteomes" id="UP001287282"/>
    </source>
</evidence>
<dbReference type="PANTHER" id="PTHR11358:SF26">
    <property type="entry name" value="GUANIDINO ACID HYDROLASE, MITOCHONDRIAL"/>
    <property type="match status" value="1"/>
</dbReference>
<keyword evidence="3 4" id="KW-0378">Hydrolase</keyword>
<dbReference type="Gene3D" id="3.40.800.10">
    <property type="entry name" value="Ureohydrolase domain"/>
    <property type="match status" value="1"/>
</dbReference>
<dbReference type="EMBL" id="JAWJBA010000002">
    <property type="protein sequence ID" value="MDV2684380.1"/>
    <property type="molecule type" value="Genomic_DNA"/>
</dbReference>
<evidence type="ECO:0000313" key="5">
    <source>
        <dbReference type="EMBL" id="MDV2684380.1"/>
    </source>
</evidence>
<evidence type="ECO:0000256" key="4">
    <source>
        <dbReference type="RuleBase" id="RU003684"/>
    </source>
</evidence>
<dbReference type="PROSITE" id="PS01053">
    <property type="entry name" value="ARGINASE_1"/>
    <property type="match status" value="1"/>
</dbReference>
<evidence type="ECO:0000256" key="1">
    <source>
        <dbReference type="ARBA" id="ARBA00009227"/>
    </source>
</evidence>
<dbReference type="InterPro" id="IPR006035">
    <property type="entry name" value="Ureohydrolase"/>
</dbReference>
<organism evidence="5 6">
    <name type="scientific">Alkalihalophilus lindianensis</name>
    <dbReference type="NCBI Taxonomy" id="1630542"/>
    <lineage>
        <taxon>Bacteria</taxon>
        <taxon>Bacillati</taxon>
        <taxon>Bacillota</taxon>
        <taxon>Bacilli</taxon>
        <taxon>Bacillales</taxon>
        <taxon>Bacillaceae</taxon>
        <taxon>Alkalihalophilus</taxon>
    </lineage>
</organism>
<dbReference type="InterPro" id="IPR020855">
    <property type="entry name" value="Ureohydrolase_Mn_BS"/>
</dbReference>
<accession>A0ABU3X921</accession>
<comment type="similarity">
    <text evidence="1">Belongs to the arginase family. Agmatinase subfamily.</text>
</comment>
<dbReference type="PANTHER" id="PTHR11358">
    <property type="entry name" value="ARGINASE/AGMATINASE"/>
    <property type="match status" value="1"/>
</dbReference>
<dbReference type="Proteomes" id="UP001287282">
    <property type="component" value="Unassembled WGS sequence"/>
</dbReference>
<reference evidence="5 6" key="1">
    <citation type="submission" date="2023-10" db="EMBL/GenBank/DDBJ databases">
        <title>Screening of Alkalihalobacillus lindianensis BZ-TG-R113 and Its Alleviation of Salt Stress on Rapeseed Growth.</title>
        <authorList>
            <person name="Zhao B."/>
            <person name="Guo T."/>
        </authorList>
    </citation>
    <scope>NUCLEOTIDE SEQUENCE [LARGE SCALE GENOMIC DNA]</scope>
    <source>
        <strain evidence="5 6">BZ-TG-R113</strain>
    </source>
</reference>
<evidence type="ECO:0000256" key="2">
    <source>
        <dbReference type="ARBA" id="ARBA00022723"/>
    </source>
</evidence>
<evidence type="ECO:0000256" key="3">
    <source>
        <dbReference type="ARBA" id="ARBA00022801"/>
    </source>
</evidence>
<dbReference type="Pfam" id="PF00491">
    <property type="entry name" value="Arginase"/>
    <property type="match status" value="1"/>
</dbReference>
<dbReference type="SUPFAM" id="SSF52768">
    <property type="entry name" value="Arginase/deacetylase"/>
    <property type="match status" value="1"/>
</dbReference>